<evidence type="ECO:0000313" key="3">
    <source>
        <dbReference type="EMBL" id="GHH11543.1"/>
    </source>
</evidence>
<comment type="caution">
    <text evidence="3">The sequence shown here is derived from an EMBL/GenBank/DDBJ whole genome shotgun (WGS) entry which is preliminary data.</text>
</comment>
<evidence type="ECO:0000256" key="1">
    <source>
        <dbReference type="SAM" id="Coils"/>
    </source>
</evidence>
<sequence>MLFTTSEQFVVLTIVLLSGWLIGFASAPNAAKWKRRARAQADSYAAYHRDAEDKLRAAQQRATDLKDELASLRADHADAEQAIARLRSGAKHDVAPEVVPAAVAPPHEPVVKADNGIPHARVDPRPGREDLTRIRGIDALLATRLFSLGLVRFEDIEKLSAADEIALEQRLALPAGLMARDEWRAQAAALRAGSADAPGEHVETGALQAREVPPPPSA</sequence>
<evidence type="ECO:0000313" key="4">
    <source>
        <dbReference type="Proteomes" id="UP000652430"/>
    </source>
</evidence>
<dbReference type="RefSeq" id="WP_189675348.1">
    <property type="nucleotide sequence ID" value="NZ_BNAQ01000001.1"/>
</dbReference>
<dbReference type="Proteomes" id="UP000652430">
    <property type="component" value="Unassembled WGS sequence"/>
</dbReference>
<protein>
    <recommendedName>
        <fullName evidence="5">Flap endonuclease-1-like 5' DNA nuclease</fullName>
    </recommendedName>
</protein>
<keyword evidence="4" id="KW-1185">Reference proteome</keyword>
<gene>
    <name evidence="3" type="ORF">GCM10008023_10620</name>
</gene>
<organism evidence="3 4">
    <name type="scientific">Sphingomonas glacialis</name>
    <dbReference type="NCBI Taxonomy" id="658225"/>
    <lineage>
        <taxon>Bacteria</taxon>
        <taxon>Pseudomonadati</taxon>
        <taxon>Pseudomonadota</taxon>
        <taxon>Alphaproteobacteria</taxon>
        <taxon>Sphingomonadales</taxon>
        <taxon>Sphingomonadaceae</taxon>
        <taxon>Sphingomonas</taxon>
    </lineage>
</organism>
<feature type="region of interest" description="Disordered" evidence="2">
    <location>
        <begin position="191"/>
        <end position="218"/>
    </location>
</feature>
<name>A0ABQ3LED7_9SPHN</name>
<proteinExistence type="predicted"/>
<feature type="coiled-coil region" evidence="1">
    <location>
        <begin position="48"/>
        <end position="89"/>
    </location>
</feature>
<dbReference type="EMBL" id="BNAQ01000001">
    <property type="protein sequence ID" value="GHH11543.1"/>
    <property type="molecule type" value="Genomic_DNA"/>
</dbReference>
<accession>A0ABQ3LED7</accession>
<keyword evidence="1" id="KW-0175">Coiled coil</keyword>
<reference evidence="4" key="1">
    <citation type="journal article" date="2019" name="Int. J. Syst. Evol. Microbiol.">
        <title>The Global Catalogue of Microorganisms (GCM) 10K type strain sequencing project: providing services to taxonomists for standard genome sequencing and annotation.</title>
        <authorList>
            <consortium name="The Broad Institute Genomics Platform"/>
            <consortium name="The Broad Institute Genome Sequencing Center for Infectious Disease"/>
            <person name="Wu L."/>
            <person name="Ma J."/>
        </authorList>
    </citation>
    <scope>NUCLEOTIDE SEQUENCE [LARGE SCALE GENOMIC DNA]</scope>
    <source>
        <strain evidence="4">CGMCC 1.8957</strain>
    </source>
</reference>
<evidence type="ECO:0000256" key="2">
    <source>
        <dbReference type="SAM" id="MobiDB-lite"/>
    </source>
</evidence>
<evidence type="ECO:0008006" key="5">
    <source>
        <dbReference type="Google" id="ProtNLM"/>
    </source>
</evidence>